<feature type="domain" description="Beta-lactamase-related" evidence="3">
    <location>
        <begin position="45"/>
        <end position="362"/>
    </location>
</feature>
<dbReference type="AlphaFoldDB" id="A0A654DEI1"/>
<keyword evidence="1" id="KW-0812">Transmembrane</keyword>
<feature type="transmembrane region" description="Helical" evidence="1">
    <location>
        <begin position="524"/>
        <end position="545"/>
    </location>
</feature>
<dbReference type="InterPro" id="IPR001466">
    <property type="entry name" value="Beta-lactam-related"/>
</dbReference>
<feature type="transmembrane region" description="Helical" evidence="1">
    <location>
        <begin position="599"/>
        <end position="621"/>
    </location>
</feature>
<keyword evidence="1" id="KW-0472">Membrane</keyword>
<evidence type="ECO:0000259" key="3">
    <source>
        <dbReference type="Pfam" id="PF00144"/>
    </source>
</evidence>
<protein>
    <recommendedName>
        <fullName evidence="3">Beta-lactamase-related domain-containing protein</fullName>
    </recommendedName>
</protein>
<reference evidence="4 5" key="1">
    <citation type="submission" date="2019-10" db="EMBL/GenBank/DDBJ databases">
        <authorList>
            <person name="Karimi E."/>
        </authorList>
    </citation>
    <scope>NUCLEOTIDE SEQUENCE [LARGE SCALE GENOMIC DNA]</scope>
    <source>
        <strain evidence="4">Sphingobacterium sp. 8BC</strain>
    </source>
</reference>
<dbReference type="InterPro" id="IPR050491">
    <property type="entry name" value="AmpC-like"/>
</dbReference>
<feature type="transmembrane region" description="Helical" evidence="1">
    <location>
        <begin position="495"/>
        <end position="517"/>
    </location>
</feature>
<evidence type="ECO:0000313" key="4">
    <source>
        <dbReference type="EMBL" id="VXD04365.1"/>
    </source>
</evidence>
<evidence type="ECO:0000256" key="1">
    <source>
        <dbReference type="SAM" id="Phobius"/>
    </source>
</evidence>
<feature type="transmembrane region" description="Helical" evidence="1">
    <location>
        <begin position="565"/>
        <end position="587"/>
    </location>
</feature>
<feature type="signal peptide" evidence="2">
    <location>
        <begin position="1"/>
        <end position="22"/>
    </location>
</feature>
<evidence type="ECO:0000256" key="2">
    <source>
        <dbReference type="SAM" id="SignalP"/>
    </source>
</evidence>
<dbReference type="PANTHER" id="PTHR46825">
    <property type="entry name" value="D-ALANYL-D-ALANINE-CARBOXYPEPTIDASE/ENDOPEPTIDASE AMPH"/>
    <property type="match status" value="1"/>
</dbReference>
<dbReference type="Pfam" id="PF00144">
    <property type="entry name" value="Beta-lactamase"/>
    <property type="match status" value="1"/>
</dbReference>
<feature type="chain" id="PRO_5024895452" description="Beta-lactamase-related domain-containing protein" evidence="2">
    <location>
        <begin position="23"/>
        <end position="628"/>
    </location>
</feature>
<dbReference type="EMBL" id="CABWMV010000025">
    <property type="protein sequence ID" value="VXD04365.1"/>
    <property type="molecule type" value="Genomic_DNA"/>
</dbReference>
<organism evidence="4 5">
    <name type="scientific">Sphingobacterium multivorum</name>
    <dbReference type="NCBI Taxonomy" id="28454"/>
    <lineage>
        <taxon>Bacteria</taxon>
        <taxon>Pseudomonadati</taxon>
        <taxon>Bacteroidota</taxon>
        <taxon>Sphingobacteriia</taxon>
        <taxon>Sphingobacteriales</taxon>
        <taxon>Sphingobacteriaceae</taxon>
        <taxon>Sphingobacterium</taxon>
    </lineage>
</organism>
<sequence length="628" mass="70914">MINLKTFYLAMLIVAVNFNASAQVSNATKSDNNTSQLYSRLDNVIQKEHIPGLLVAIVKKDSILYSGGLGYAELKQRRQVEHQTQFHFASVTKFFVAMGIQQLVANGKLKINDRIRDIAPEIPFDNHWEATDPVRVVHLLEHTAGFEDVQLNSMVDISKKKPVVDIEALKAVSNSLTVRWRPGTMMSYSNPGYNVLGYIIEKVSGMPWDKYLEEHIFLPLKMQNSLFDLDGNHRPSFATGYNFQKGEYRPMPFYRPIGNGAGSALVSTAEDMAKFMLYLLNGNTDSRLLGNAGLKEMETIHSTLASRAGLQTGYALGNNLFPNNKKVSLRGHNGKGEGFVSWLFFNREAGIAYAIAANSVVNLWPVSQAIEEFLTKDISPPKSISLPIDEQKIKLLLGYYQFMNPKNERWEFYRRIFGGIELTAVSKDRLVVKKENGQLDSLVHVGNGIFRLKDDILPAFVLARDPDGQPFFQGYGSSFYRKVPRASVLIQKLPIYLGLMAILIYLIYSTIGIFLTLFRKMKLIDLGIPLLPIIGTCCFLAAYRLMGQTDASHKELFTSFNGTSFFIFLGMLLFAILVALSSLLLYYRWSRLNPLWLRLFLAFNNFFLCYLVALLSINGWIGVPIWMM</sequence>
<dbReference type="Gene3D" id="3.40.710.10">
    <property type="entry name" value="DD-peptidase/beta-lactamase superfamily"/>
    <property type="match status" value="1"/>
</dbReference>
<dbReference type="RefSeq" id="WP_115048262.1">
    <property type="nucleotide sequence ID" value="NZ_CP068086.1"/>
</dbReference>
<name>A0A654DEI1_SPHMU</name>
<keyword evidence="1" id="KW-1133">Transmembrane helix</keyword>
<evidence type="ECO:0000313" key="5">
    <source>
        <dbReference type="Proteomes" id="UP000432350"/>
    </source>
</evidence>
<accession>A0A654DEI1</accession>
<dbReference type="SUPFAM" id="SSF56601">
    <property type="entry name" value="beta-lactamase/transpeptidase-like"/>
    <property type="match status" value="1"/>
</dbReference>
<dbReference type="PANTHER" id="PTHR46825:SF9">
    <property type="entry name" value="BETA-LACTAMASE-RELATED DOMAIN-CONTAINING PROTEIN"/>
    <property type="match status" value="1"/>
</dbReference>
<dbReference type="Proteomes" id="UP000432350">
    <property type="component" value="Unassembled WGS sequence"/>
</dbReference>
<proteinExistence type="predicted"/>
<keyword evidence="2" id="KW-0732">Signal</keyword>
<dbReference type="InterPro" id="IPR012338">
    <property type="entry name" value="Beta-lactam/transpept-like"/>
</dbReference>
<gene>
    <name evidence="4" type="ORF">SPHINGO8BC_60193</name>
</gene>